<evidence type="ECO:0000313" key="12">
    <source>
        <dbReference type="EMBL" id="RGK53297.1"/>
    </source>
</evidence>
<dbReference type="Proteomes" id="UP000722357">
    <property type="component" value="Unassembled WGS sequence"/>
</dbReference>
<keyword evidence="2 9" id="KW-1003">Cell membrane</keyword>
<feature type="active site" evidence="9">
    <location>
        <position position="149"/>
    </location>
</feature>
<evidence type="ECO:0000256" key="9">
    <source>
        <dbReference type="HAMAP-Rule" id="MF_00161"/>
    </source>
</evidence>
<dbReference type="EMBL" id="QRQK01000020">
    <property type="protein sequence ID" value="RHM95727.1"/>
    <property type="molecule type" value="Genomic_DNA"/>
</dbReference>
<evidence type="ECO:0000256" key="3">
    <source>
        <dbReference type="ARBA" id="ARBA00022670"/>
    </source>
</evidence>
<name>A0A3E4WG72_9BACT</name>
<dbReference type="Proteomes" id="UP000285109">
    <property type="component" value="Unassembled WGS sequence"/>
</dbReference>
<evidence type="ECO:0000256" key="2">
    <source>
        <dbReference type="ARBA" id="ARBA00022475"/>
    </source>
</evidence>
<dbReference type="Proteomes" id="UP000260780">
    <property type="component" value="Unassembled WGS sequence"/>
</dbReference>
<dbReference type="GO" id="GO:0004190">
    <property type="term" value="F:aspartic-type endopeptidase activity"/>
    <property type="evidence" value="ECO:0007669"/>
    <property type="project" value="UniProtKB-UniRule"/>
</dbReference>
<keyword evidence="7 9" id="KW-1133">Transmembrane helix</keyword>
<dbReference type="EMBL" id="QSTF01000010">
    <property type="protein sequence ID" value="RGM41157.1"/>
    <property type="molecule type" value="Genomic_DNA"/>
</dbReference>
<keyword evidence="5 9" id="KW-0064">Aspartyl protease</keyword>
<gene>
    <name evidence="9" type="primary">lspA</name>
    <name evidence="14" type="ORF">DW653_01165</name>
    <name evidence="15" type="ORF">DWZ34_10900</name>
    <name evidence="13" type="ORF">DXC17_05850</name>
    <name evidence="12" type="ORF">DXD04_12380</name>
    <name evidence="11" type="ORF">K8V40_08410</name>
</gene>
<dbReference type="PRINTS" id="PR00781">
    <property type="entry name" value="LIPOSIGPTASE"/>
</dbReference>
<evidence type="ECO:0000313" key="16">
    <source>
        <dbReference type="Proteomes" id="UP000260780"/>
    </source>
</evidence>
<feature type="active site" evidence="9">
    <location>
        <position position="183"/>
    </location>
</feature>
<evidence type="ECO:0000313" key="15">
    <source>
        <dbReference type="EMBL" id="RHM95727.1"/>
    </source>
</evidence>
<proteinExistence type="inferred from homology"/>
<dbReference type="PANTHER" id="PTHR33695">
    <property type="entry name" value="LIPOPROTEIN SIGNAL PEPTIDASE"/>
    <property type="match status" value="1"/>
</dbReference>
<dbReference type="GO" id="GO:0006508">
    <property type="term" value="P:proteolysis"/>
    <property type="evidence" value="ECO:0007669"/>
    <property type="project" value="UniProtKB-KW"/>
</dbReference>
<evidence type="ECO:0000256" key="8">
    <source>
        <dbReference type="ARBA" id="ARBA00023136"/>
    </source>
</evidence>
<dbReference type="EC" id="3.4.23.36" evidence="9"/>
<reference evidence="16 17" key="1">
    <citation type="submission" date="2018-08" db="EMBL/GenBank/DDBJ databases">
        <title>A genome reference for cultivated species of the human gut microbiota.</title>
        <authorList>
            <person name="Zou Y."/>
            <person name="Xue W."/>
            <person name="Luo G."/>
        </authorList>
    </citation>
    <scope>NUCLEOTIDE SEQUENCE [LARGE SCALE GENOMIC DNA]</scope>
    <source>
        <strain evidence="15 19">AF31-28B-AC</strain>
        <strain evidence="14 18">AM23-23</strain>
        <strain evidence="13 16">OM08-14</strain>
        <strain evidence="12 17">TF10-3AC</strain>
    </source>
</reference>
<comment type="catalytic activity">
    <reaction evidence="9">
        <text>Release of signal peptides from bacterial membrane prolipoproteins. Hydrolyzes -Xaa-Yaa-Zaa-|-(S,diacylglyceryl)Cys-, in which Xaa is hydrophobic (preferably Leu), and Yaa (Ala or Ser) and Zaa (Gly or Ala) have small, neutral side chains.</text>
        <dbReference type="EC" id="3.4.23.36"/>
    </reaction>
</comment>
<comment type="pathway">
    <text evidence="9">Protein modification; lipoprotein biosynthesis (signal peptide cleavage).</text>
</comment>
<evidence type="ECO:0000256" key="5">
    <source>
        <dbReference type="ARBA" id="ARBA00022750"/>
    </source>
</evidence>
<dbReference type="HAMAP" id="MF_00161">
    <property type="entry name" value="LspA"/>
    <property type="match status" value="1"/>
</dbReference>
<feature type="transmembrane region" description="Helical" evidence="9">
    <location>
        <begin position="172"/>
        <end position="197"/>
    </location>
</feature>
<keyword evidence="8 9" id="KW-0472">Membrane</keyword>
<keyword evidence="17" id="KW-1185">Reference proteome</keyword>
<comment type="subcellular location">
    <subcellularLocation>
        <location evidence="9">Cell membrane</location>
        <topology evidence="9">Multi-pass membrane protein</topology>
    </subcellularLocation>
</comment>
<evidence type="ECO:0000313" key="19">
    <source>
        <dbReference type="Proteomes" id="UP000285109"/>
    </source>
</evidence>
<evidence type="ECO:0000313" key="17">
    <source>
        <dbReference type="Proteomes" id="UP000260862"/>
    </source>
</evidence>
<reference evidence="11" key="2">
    <citation type="journal article" date="2021" name="PeerJ">
        <title>Extensive microbial diversity within the chicken gut microbiome revealed by metagenomics and culture.</title>
        <authorList>
            <person name="Gilroy R."/>
            <person name="Ravi A."/>
            <person name="Getino M."/>
            <person name="Pursley I."/>
            <person name="Horton D.L."/>
            <person name="Alikhan N.F."/>
            <person name="Baker D."/>
            <person name="Gharbi K."/>
            <person name="Hall N."/>
            <person name="Watson M."/>
            <person name="Adriaenssens E.M."/>
            <person name="Foster-Nyarko E."/>
            <person name="Jarju S."/>
            <person name="Secka A."/>
            <person name="Antonio M."/>
            <person name="Oren A."/>
            <person name="Chaudhuri R.R."/>
            <person name="La Ragione R."/>
            <person name="Hildebrand F."/>
            <person name="Pallen M.J."/>
        </authorList>
    </citation>
    <scope>NUCLEOTIDE SEQUENCE</scope>
    <source>
        <strain evidence="11">9794</strain>
    </source>
</reference>
<comment type="caution">
    <text evidence="9">Lacks conserved residue(s) required for the propagation of feature annotation.</text>
</comment>
<evidence type="ECO:0000256" key="10">
    <source>
        <dbReference type="RuleBase" id="RU004181"/>
    </source>
</evidence>
<evidence type="ECO:0000256" key="1">
    <source>
        <dbReference type="ARBA" id="ARBA00006139"/>
    </source>
</evidence>
<dbReference type="GO" id="GO:0005886">
    <property type="term" value="C:plasma membrane"/>
    <property type="evidence" value="ECO:0007669"/>
    <property type="project" value="UniProtKB-SubCell"/>
</dbReference>
<organism evidence="13 16">
    <name type="scientific">Phocaeicola plebeius</name>
    <dbReference type="NCBI Taxonomy" id="310297"/>
    <lineage>
        <taxon>Bacteria</taxon>
        <taxon>Pseudomonadati</taxon>
        <taxon>Bacteroidota</taxon>
        <taxon>Bacteroidia</taxon>
        <taxon>Bacteroidales</taxon>
        <taxon>Bacteroidaceae</taxon>
        <taxon>Phocaeicola</taxon>
    </lineage>
</organism>
<dbReference type="EMBL" id="QSQT01000024">
    <property type="protein sequence ID" value="RGK53297.1"/>
    <property type="molecule type" value="Genomic_DNA"/>
</dbReference>
<keyword evidence="3 9" id="KW-0645">Protease</keyword>
<dbReference type="STRING" id="310297.BHV76_11675"/>
<dbReference type="RefSeq" id="WP_022053741.1">
    <property type="nucleotide sequence ID" value="NZ_CABOGR010000024.1"/>
</dbReference>
<evidence type="ECO:0000256" key="6">
    <source>
        <dbReference type="ARBA" id="ARBA00022801"/>
    </source>
</evidence>
<dbReference type="Proteomes" id="UP000283485">
    <property type="component" value="Unassembled WGS sequence"/>
</dbReference>
<keyword evidence="6 9" id="KW-0378">Hydrolase</keyword>
<evidence type="ECO:0000256" key="7">
    <source>
        <dbReference type="ARBA" id="ARBA00022989"/>
    </source>
</evidence>
<evidence type="ECO:0000313" key="11">
    <source>
        <dbReference type="EMBL" id="HJF81657.1"/>
    </source>
</evidence>
<feature type="transmembrane region" description="Helical" evidence="9">
    <location>
        <begin position="61"/>
        <end position="83"/>
    </location>
</feature>
<evidence type="ECO:0000313" key="13">
    <source>
        <dbReference type="EMBL" id="RGM41157.1"/>
    </source>
</evidence>
<comment type="function">
    <text evidence="9">This protein specifically catalyzes the removal of signal peptides from prolipoproteins.</text>
</comment>
<dbReference type="EMBL" id="QRHQ01000001">
    <property type="protein sequence ID" value="RHF93504.1"/>
    <property type="molecule type" value="Genomic_DNA"/>
</dbReference>
<dbReference type="EMBL" id="DYWE01000080">
    <property type="protein sequence ID" value="HJF81657.1"/>
    <property type="molecule type" value="Genomic_DNA"/>
</dbReference>
<reference evidence="11" key="3">
    <citation type="submission" date="2021-09" db="EMBL/GenBank/DDBJ databases">
        <authorList>
            <person name="Gilroy R."/>
        </authorList>
    </citation>
    <scope>NUCLEOTIDE SEQUENCE</scope>
    <source>
        <strain evidence="11">9794</strain>
    </source>
</reference>
<dbReference type="NCBIfam" id="NF011369">
    <property type="entry name" value="PRK14788.1"/>
    <property type="match status" value="1"/>
</dbReference>
<dbReference type="Proteomes" id="UP000260862">
    <property type="component" value="Unassembled WGS sequence"/>
</dbReference>
<dbReference type="Pfam" id="PF01252">
    <property type="entry name" value="Peptidase_A8"/>
    <property type="match status" value="1"/>
</dbReference>
<comment type="caution">
    <text evidence="13">The sequence shown here is derived from an EMBL/GenBank/DDBJ whole genome shotgun (WGS) entry which is preliminary data.</text>
</comment>
<keyword evidence="13" id="KW-0449">Lipoprotein</keyword>
<feature type="transmembrane region" description="Helical" evidence="9">
    <location>
        <begin position="95"/>
        <end position="118"/>
    </location>
</feature>
<keyword evidence="4 9" id="KW-0812">Transmembrane</keyword>
<evidence type="ECO:0000256" key="4">
    <source>
        <dbReference type="ARBA" id="ARBA00022692"/>
    </source>
</evidence>
<evidence type="ECO:0000313" key="18">
    <source>
        <dbReference type="Proteomes" id="UP000283485"/>
    </source>
</evidence>
<accession>A0A3E4WG72</accession>
<protein>
    <recommendedName>
        <fullName evidence="9">Lipoprotein signal peptidase</fullName>
        <ecNumber evidence="9">3.4.23.36</ecNumber>
    </recommendedName>
    <alternativeName>
        <fullName evidence="9">Prolipoprotein signal peptidase</fullName>
    </alternativeName>
    <alternativeName>
        <fullName evidence="9">Signal peptidase II</fullName>
        <shortName evidence="9">SPase II</shortName>
    </alternativeName>
</protein>
<sequence length="216" mass="24617">MKKFFTQGRLVTLVVAGVLIIDQLIKIAVKTNMYLHENIHVTDWFYIYFTENNGMAFGLEIFAKLFLTLFRIVAAILITVYLVKLVKRTDKVKNGYLVCLSLILAGAVGNIIDCVFYGEIFSESTHSQIASWVPLGQGYSDWLHGKVVDMFYFPIIDTYWPDWMPFVGGDHFIFFSPIFNFADAAISCGIIALLIFYSHYLNTETHANSSHKEAKK</sequence>
<dbReference type="AlphaFoldDB" id="A0A3E4WG72"/>
<dbReference type="PANTHER" id="PTHR33695:SF1">
    <property type="entry name" value="LIPOPROTEIN SIGNAL PEPTIDASE"/>
    <property type="match status" value="1"/>
</dbReference>
<dbReference type="UniPathway" id="UPA00665"/>
<evidence type="ECO:0000313" key="14">
    <source>
        <dbReference type="EMBL" id="RHF93504.1"/>
    </source>
</evidence>
<comment type="similarity">
    <text evidence="1 9 10">Belongs to the peptidase A8 family.</text>
</comment>
<dbReference type="InterPro" id="IPR001872">
    <property type="entry name" value="Peptidase_A8"/>
</dbReference>